<dbReference type="GeneID" id="9592961"/>
<dbReference type="SUPFAM" id="SSF52047">
    <property type="entry name" value="RNI-like"/>
    <property type="match status" value="1"/>
</dbReference>
<proteinExistence type="predicted"/>
<dbReference type="RefSeq" id="XP_003026405.1">
    <property type="nucleotide sequence ID" value="XM_003026359.1"/>
</dbReference>
<organism evidence="2">
    <name type="scientific">Schizophyllum commune (strain H4-8 / FGSC 9210)</name>
    <name type="common">Split gill fungus</name>
    <dbReference type="NCBI Taxonomy" id="578458"/>
    <lineage>
        <taxon>Eukaryota</taxon>
        <taxon>Fungi</taxon>
        <taxon>Dikarya</taxon>
        <taxon>Basidiomycota</taxon>
        <taxon>Agaricomycotina</taxon>
        <taxon>Agaricomycetes</taxon>
        <taxon>Agaricomycetidae</taxon>
        <taxon>Agaricales</taxon>
        <taxon>Schizophyllaceae</taxon>
        <taxon>Schizophyllum</taxon>
    </lineage>
</organism>
<evidence type="ECO:0000313" key="1">
    <source>
        <dbReference type="EMBL" id="EFI91502.1"/>
    </source>
</evidence>
<dbReference type="Proteomes" id="UP000007431">
    <property type="component" value="Unassembled WGS sequence"/>
</dbReference>
<evidence type="ECO:0000313" key="2">
    <source>
        <dbReference type="Proteomes" id="UP000007431"/>
    </source>
</evidence>
<evidence type="ECO:0008006" key="3">
    <source>
        <dbReference type="Google" id="ProtNLM"/>
    </source>
</evidence>
<dbReference type="KEGG" id="scm:SCHCO_02673589"/>
<dbReference type="InParanoid" id="D8QKW9"/>
<dbReference type="AlphaFoldDB" id="D8QKW9"/>
<protein>
    <recommendedName>
        <fullName evidence="3">F-box domain-containing protein</fullName>
    </recommendedName>
</protein>
<gene>
    <name evidence="1" type="ORF">SCHCODRAFT_114484</name>
</gene>
<sequence>MNLNLLEDRALCRIEADIAAGIDVGQVRASGHKSGLVRAGGYLRSRKPLNQDLPRYFTRPAKPYINKLPNELLCEIISMCGDPNATFDYPRDSRMHSNDSTPRHTFSWAAMVTGYVCSRWLRVTRGSPTLWTLVDLMFLQRRHVVVMRCCLRYSAGLPLTLRLVETSTAGTTIHVTRRIMNAVADNAGRWKEISLFLDSALGVLDAMTALPANSFASLERAKLYFRECGHRPHRLDNRLWKLIYGSPSLRRLEWWSDPFDLLSASSAPLGQLTHVGVKHLQPKHLIPLLQLCPQLEIFQATIEPAIEDLRIPASELLPSGTAPITLKNLRVLMLNGLEDYSRLYACLNVPALRRLDLHGSGVQAGAMKDMLRRSKAKLRMLTLFWTVVGWMDDIKDLLRSTEMQSLAILRYDPCTGVRQTRMSETTNLHPFVPSHVEVFTSHFKVAEDAYKETN</sequence>
<accession>D8QKW9</accession>
<reference evidence="1 2" key="1">
    <citation type="journal article" date="2010" name="Nat. Biotechnol.">
        <title>Genome sequence of the model mushroom Schizophyllum commune.</title>
        <authorList>
            <person name="Ohm R.A."/>
            <person name="de Jong J.F."/>
            <person name="Lugones L.G."/>
            <person name="Aerts A."/>
            <person name="Kothe E."/>
            <person name="Stajich J.E."/>
            <person name="de Vries R.P."/>
            <person name="Record E."/>
            <person name="Levasseur A."/>
            <person name="Baker S.E."/>
            <person name="Bartholomew K.A."/>
            <person name="Coutinho P.M."/>
            <person name="Erdmann S."/>
            <person name="Fowler T.J."/>
            <person name="Gathman A.C."/>
            <person name="Lombard V."/>
            <person name="Henrissat B."/>
            <person name="Knabe N."/>
            <person name="Kuees U."/>
            <person name="Lilly W.W."/>
            <person name="Lindquist E."/>
            <person name="Lucas S."/>
            <person name="Magnuson J.K."/>
            <person name="Piumi F."/>
            <person name="Raudaskoski M."/>
            <person name="Salamov A."/>
            <person name="Schmutz J."/>
            <person name="Schwarze F.W.M.R."/>
            <person name="vanKuyk P.A."/>
            <person name="Horton J.S."/>
            <person name="Grigoriev I.V."/>
            <person name="Woesten H.A.B."/>
        </authorList>
    </citation>
    <scope>NUCLEOTIDE SEQUENCE [LARGE SCALE GENOMIC DNA]</scope>
    <source>
        <strain evidence="2">H4-8 / FGSC 9210</strain>
    </source>
</reference>
<dbReference type="HOGENOM" id="CLU_048631_0_0_1"/>
<name>D8QKW9_SCHCM</name>
<dbReference type="EMBL" id="GL377317">
    <property type="protein sequence ID" value="EFI91502.1"/>
    <property type="molecule type" value="Genomic_DNA"/>
</dbReference>
<keyword evidence="2" id="KW-1185">Reference proteome</keyword>
<dbReference type="OrthoDB" id="2859538at2759"/>
<dbReference type="VEuPathDB" id="FungiDB:SCHCODRAFT_02673589"/>
<feature type="non-terminal residue" evidence="1">
    <location>
        <position position="454"/>
    </location>
</feature>